<evidence type="ECO:0008006" key="4">
    <source>
        <dbReference type="Google" id="ProtNLM"/>
    </source>
</evidence>
<evidence type="ECO:0000313" key="3">
    <source>
        <dbReference type="Proteomes" id="UP000018466"/>
    </source>
</evidence>
<organism evidence="2 3">
    <name type="scientific">Stomatobaculum longum</name>
    <dbReference type="NCBI Taxonomy" id="796942"/>
    <lineage>
        <taxon>Bacteria</taxon>
        <taxon>Bacillati</taxon>
        <taxon>Bacillota</taxon>
        <taxon>Clostridia</taxon>
        <taxon>Lachnospirales</taxon>
        <taxon>Lachnospiraceae</taxon>
        <taxon>Stomatobaculum</taxon>
    </lineage>
</organism>
<name>A0AA36Y543_9FIRM</name>
<evidence type="ECO:0000256" key="1">
    <source>
        <dbReference type="SAM" id="Phobius"/>
    </source>
</evidence>
<feature type="transmembrane region" description="Helical" evidence="1">
    <location>
        <begin position="6"/>
        <end position="27"/>
    </location>
</feature>
<gene>
    <name evidence="2" type="ORF">HMPREF9623_00693</name>
</gene>
<keyword evidence="1" id="KW-1133">Transmembrane helix</keyword>
<comment type="caution">
    <text evidence="2">The sequence shown here is derived from an EMBL/GenBank/DDBJ whole genome shotgun (WGS) entry which is preliminary data.</text>
</comment>
<protein>
    <recommendedName>
        <fullName evidence="4">Zinc ribbon domain-containing protein</fullName>
    </recommendedName>
</protein>
<reference evidence="2 3" key="1">
    <citation type="submission" date="2011-10" db="EMBL/GenBank/DDBJ databases">
        <title>The Genome Sequence of Lachnospiraceae bacterium ACC2.</title>
        <authorList>
            <consortium name="The Broad Institute Genome Sequencing Platform"/>
            <person name="Earl A."/>
            <person name="Ward D."/>
            <person name="Feldgarden M."/>
            <person name="Gevers D."/>
            <person name="Sizova M."/>
            <person name="Hazen A."/>
            <person name="Epstein S."/>
            <person name="Young S.K."/>
            <person name="Zeng Q."/>
            <person name="Gargeya S."/>
            <person name="Fitzgerald M."/>
            <person name="Haas B."/>
            <person name="Abouelleil A."/>
            <person name="Alvarado L."/>
            <person name="Arachchi H.M."/>
            <person name="Berlin A."/>
            <person name="Brown A."/>
            <person name="Chapman S.B."/>
            <person name="Chen Z."/>
            <person name="Dunbar C."/>
            <person name="Freedman E."/>
            <person name="Gearin G."/>
            <person name="Goldberg J."/>
            <person name="Griggs A."/>
            <person name="Gujja S."/>
            <person name="Heiman D."/>
            <person name="Howarth C."/>
            <person name="Larson L."/>
            <person name="Lui A."/>
            <person name="MacDonald P.J.P."/>
            <person name="Montmayeur A."/>
            <person name="Murphy C."/>
            <person name="Neiman D."/>
            <person name="Pearson M."/>
            <person name="Priest M."/>
            <person name="Roberts A."/>
            <person name="Saif S."/>
            <person name="Shea T."/>
            <person name="Shenoy N."/>
            <person name="Sisk P."/>
            <person name="Stolte C."/>
            <person name="Sykes S."/>
            <person name="Wortman J."/>
            <person name="Nusbaum C."/>
            <person name="Birren B."/>
        </authorList>
    </citation>
    <scope>NUCLEOTIDE SEQUENCE [LARGE SCALE GENOMIC DNA]</scope>
    <source>
        <strain evidence="2 3">ACC2</strain>
    </source>
</reference>
<keyword evidence="3" id="KW-1185">Reference proteome</keyword>
<dbReference type="Proteomes" id="UP000018466">
    <property type="component" value="Unassembled WGS sequence"/>
</dbReference>
<keyword evidence="1" id="KW-0472">Membrane</keyword>
<accession>A0AA36Y543</accession>
<dbReference type="GeneID" id="86940470"/>
<evidence type="ECO:0000313" key="2">
    <source>
        <dbReference type="EMBL" id="EHO17094.1"/>
    </source>
</evidence>
<dbReference type="RefSeq" id="WP_009532526.1">
    <property type="nucleotide sequence ID" value="NZ_CAJPPX010000076.1"/>
</dbReference>
<proteinExistence type="predicted"/>
<dbReference type="EMBL" id="AGEL01000006">
    <property type="protein sequence ID" value="EHO17094.1"/>
    <property type="molecule type" value="Genomic_DNA"/>
</dbReference>
<dbReference type="AlphaFoldDB" id="A0AA36Y543"/>
<sequence>MTLPAILLALRPLLAVLVVLFLIPWIFRRPLGEFTGFLRDLRSLLRAAEESKKLGPTERSVPDMTKLFLPTINRDFPAFNWPEERIAIEKRLVSVLAARQALDLSKLVSPSESLRERVRLAIEDDRMNGLTRSFSDIVIHKTAIADYKNLPTLTEIRIVSSVGFLASLAGESVKKSEGKARAAALAAPHRVETSVTSVLVHAQSVNVKSGYQKIVGISCPHCGAPLQRADARICPFCKSALVQTDSMVWSLEEIEFQTLI</sequence>
<keyword evidence="1" id="KW-0812">Transmembrane</keyword>